<organism evidence="6 7">
    <name type="scientific">Nephila pilipes</name>
    <name type="common">Giant wood spider</name>
    <name type="synonym">Nephila maculata</name>
    <dbReference type="NCBI Taxonomy" id="299642"/>
    <lineage>
        <taxon>Eukaryota</taxon>
        <taxon>Metazoa</taxon>
        <taxon>Ecdysozoa</taxon>
        <taxon>Arthropoda</taxon>
        <taxon>Chelicerata</taxon>
        <taxon>Arachnida</taxon>
        <taxon>Araneae</taxon>
        <taxon>Araneomorphae</taxon>
        <taxon>Entelegynae</taxon>
        <taxon>Araneoidea</taxon>
        <taxon>Nephilidae</taxon>
        <taxon>Nephila</taxon>
    </lineage>
</organism>
<dbReference type="OrthoDB" id="361283at2759"/>
<keyword evidence="7" id="KW-1185">Reference proteome</keyword>
<protein>
    <submittedName>
        <fullName evidence="6">Nuclear pore membrane glycoprotein 210</fullName>
    </submittedName>
</protein>
<dbReference type="InterPro" id="IPR045197">
    <property type="entry name" value="NUP210-like"/>
</dbReference>
<dbReference type="InterPro" id="IPR056897">
    <property type="entry name" value="Ig_NUP210_4th"/>
</dbReference>
<sequence>MSGIELNCVVITDFPDKIELSSTTDELPIESSPEVLTVIAKDKSGHLFTSVNGLKFEWKLEEEQLDESVESPGNIVASLRPFSSSHEYFKVDGWALRGLLGHSVLVEALNVGSCKIRASLRQTETRKISTQEVKLRVTPNVKISPCNSIRILRYGTVELGVEHIQGRKLEYKKDFNINIGKPEIAQLDGDSSKLVALEYGQTHLTLTSNRESTSFPDFFLKTDIKVVKPARLEIRISRGGFTMLEELKSYTLTVDIFDDEGNAIFPSDNIKLSVTFPAQLFYVNSTSSNGTFHVVQALAPGKNTIKAELKGVVLSDGSLHKYSLQNTLTVTVCQKIQISPPFTLLPSDTLSSSPHEIRLMATGGTGNYRWTSNSSSAIIHFDKEKSHMALIQIKNEGDFTIILTDEENINFLASAKISVAPVIDIETYPTVVEAQVSNILILPVAFLAEEDRDRKIIRKFDDCSKIEPKVEIIEKHVLTYDKEPHIPAFGKGCRSLQFRCKYPGHSRINVYYESPSEKGENSSVEIHKTTTVLSCFKDLKPVHPVRVAVLPLGSSMEIAFDGGPRKWPLMKENHYTILEASKPELIDIELIRDPIRYNKDLTVFRVLCKALGENVLTFRIGNEPSATNKHPAKSEVSIKFVCSKPHSLHLKLFRKSEKKKLKDENIVKVPFYGSKQFSVDVWLKDSKGRKLYNISSLSLRWKVSDFSLAIAEETENGFTTHDNAVAGYRKISREFKEFKMPGGSGKLEVKAALLGYRNDVLKKAGVSDADDSLDTISGSIDLKLVSLRDINAEMYSTQDDEKQEEDTCDGDSCKGH</sequence>
<evidence type="ECO:0000259" key="4">
    <source>
        <dbReference type="Pfam" id="PF24935"/>
    </source>
</evidence>
<reference evidence="6" key="1">
    <citation type="submission" date="2020-08" db="EMBL/GenBank/DDBJ databases">
        <title>Multicomponent nature underlies the extraordinary mechanical properties of spider dragline silk.</title>
        <authorList>
            <person name="Kono N."/>
            <person name="Nakamura H."/>
            <person name="Mori M."/>
            <person name="Yoshida Y."/>
            <person name="Ohtoshi R."/>
            <person name="Malay A.D."/>
            <person name="Moran D.A.P."/>
            <person name="Tomita M."/>
            <person name="Numata K."/>
            <person name="Arakawa K."/>
        </authorList>
    </citation>
    <scope>NUCLEOTIDE SEQUENCE</scope>
</reference>
<dbReference type="PANTHER" id="PTHR23019">
    <property type="entry name" value="NUCLEAR PORE MEMBRANE GLYCOPROTEIN GP210-RELATED"/>
    <property type="match status" value="1"/>
</dbReference>
<feature type="domain" description="NUP210 Ig-like" evidence="4">
    <location>
        <begin position="427"/>
        <end position="513"/>
    </location>
</feature>
<dbReference type="Pfam" id="PF22969">
    <property type="entry name" value="Ig_NUP210_2nd"/>
    <property type="match status" value="1"/>
</dbReference>
<dbReference type="EMBL" id="BMAW01029179">
    <property type="protein sequence ID" value="GFU10887.1"/>
    <property type="molecule type" value="Genomic_DNA"/>
</dbReference>
<dbReference type="AlphaFoldDB" id="A0A8X6QFH8"/>
<accession>A0A8X6QFH8</accession>
<dbReference type="Pfam" id="PF26184">
    <property type="entry name" value="Ig_NUP210_8th"/>
    <property type="match status" value="1"/>
</dbReference>
<feature type="domain" description="NUP210 Ig-like" evidence="2">
    <location>
        <begin position="542"/>
        <end position="643"/>
    </location>
</feature>
<dbReference type="InterPro" id="IPR056898">
    <property type="entry name" value="Ig_NUP210_6th"/>
</dbReference>
<dbReference type="Pfam" id="PF24935">
    <property type="entry name" value="Ig_NUP210_6th"/>
    <property type="match status" value="1"/>
</dbReference>
<name>A0A8X6QFH8_NEPPI</name>
<dbReference type="Proteomes" id="UP000887013">
    <property type="component" value="Unassembled WGS sequence"/>
</dbReference>
<feature type="domain" description="NUP210 fourth Ig-like" evidence="5">
    <location>
        <begin position="243"/>
        <end position="317"/>
    </location>
</feature>
<dbReference type="GO" id="GO:0005643">
    <property type="term" value="C:nuclear pore"/>
    <property type="evidence" value="ECO:0007669"/>
    <property type="project" value="TreeGrafter"/>
</dbReference>
<evidence type="ECO:0000259" key="2">
    <source>
        <dbReference type="Pfam" id="PF22962"/>
    </source>
</evidence>
<feature type="domain" description="NUP210 Ig-like" evidence="3">
    <location>
        <begin position="22"/>
        <end position="130"/>
    </location>
</feature>
<dbReference type="InterPro" id="IPR055099">
    <property type="entry name" value="Ig_NUP210_7th"/>
</dbReference>
<proteinExistence type="predicted"/>
<evidence type="ECO:0000313" key="6">
    <source>
        <dbReference type="EMBL" id="GFU10887.1"/>
    </source>
</evidence>
<evidence type="ECO:0000259" key="5">
    <source>
        <dbReference type="Pfam" id="PF24991"/>
    </source>
</evidence>
<comment type="caution">
    <text evidence="6">The sequence shown here is derived from an EMBL/GenBank/DDBJ whole genome shotgun (WGS) entry which is preliminary data.</text>
</comment>
<gene>
    <name evidence="6" type="primary">Nup210</name>
    <name evidence="6" type="ORF">NPIL_648721</name>
</gene>
<dbReference type="InterPro" id="IPR055097">
    <property type="entry name" value="Ig_NUP210_2nd"/>
</dbReference>
<feature type="region of interest" description="Disordered" evidence="1">
    <location>
        <begin position="795"/>
        <end position="816"/>
    </location>
</feature>
<evidence type="ECO:0000313" key="7">
    <source>
        <dbReference type="Proteomes" id="UP000887013"/>
    </source>
</evidence>
<dbReference type="Pfam" id="PF22962">
    <property type="entry name" value="Ig_NUP210_7th"/>
    <property type="match status" value="1"/>
</dbReference>
<dbReference type="Pfam" id="PF24991">
    <property type="entry name" value="Ig_NUP210_4th"/>
    <property type="match status" value="1"/>
</dbReference>
<dbReference type="PANTHER" id="PTHR23019:SF0">
    <property type="entry name" value="NUCLEAR PORE MEMBRANE GLYCOPROTEIN 210"/>
    <property type="match status" value="1"/>
</dbReference>
<evidence type="ECO:0000256" key="1">
    <source>
        <dbReference type="SAM" id="MobiDB-lite"/>
    </source>
</evidence>
<evidence type="ECO:0000259" key="3">
    <source>
        <dbReference type="Pfam" id="PF22969"/>
    </source>
</evidence>